<sequence>MIPTTEAEEENIIEQSTENRLELDEEKQIVHDLREMLGQVTSDPESSNLSTPSEPVEFPPSKDFDLNSLFGDTEQQTQHHQVIEKKRKLEDGSSYPMQLHVPKTDKMDVIRQIKREMVDRHQLLTTYSALKTSFVHITNTLKTTKEKLKEAENWWSLLSTENTNLKNENHRIRSEYETEVNRLKRKCGELE</sequence>
<dbReference type="EMBL" id="SWFS01000069">
    <property type="protein sequence ID" value="KAA8917032.1"/>
    <property type="molecule type" value="Genomic_DNA"/>
</dbReference>
<comment type="caution">
    <text evidence="2">The sequence shown here is derived from an EMBL/GenBank/DDBJ whole genome shotgun (WGS) entry which is preliminary data.</text>
</comment>
<feature type="compositionally biased region" description="Acidic residues" evidence="1">
    <location>
        <begin position="1"/>
        <end position="12"/>
    </location>
</feature>
<dbReference type="VEuPathDB" id="FungiDB:TRICI_000818"/>
<reference evidence="2" key="1">
    <citation type="journal article" date="2019" name="G3 (Bethesda)">
        <title>Genome Assemblies of Two Rare Opportunistic Yeast Pathogens: Diutina rugosa (syn. Candida rugosa) and Trichomonascus ciferrii (syn. Candida ciferrii).</title>
        <authorList>
            <person name="Mixao V."/>
            <person name="Saus E."/>
            <person name="Hansen A.P."/>
            <person name="Lass-Florl C."/>
            <person name="Gabaldon T."/>
        </authorList>
    </citation>
    <scope>NUCLEOTIDE SEQUENCE</scope>
    <source>
        <strain evidence="2">CBS 4856</strain>
    </source>
</reference>
<keyword evidence="3" id="KW-1185">Reference proteome</keyword>
<evidence type="ECO:0000256" key="1">
    <source>
        <dbReference type="SAM" id="MobiDB-lite"/>
    </source>
</evidence>
<accession>A0A642VA75</accession>
<feature type="region of interest" description="Disordered" evidence="1">
    <location>
        <begin position="1"/>
        <end position="23"/>
    </location>
</feature>
<feature type="region of interest" description="Disordered" evidence="1">
    <location>
        <begin position="35"/>
        <end position="59"/>
    </location>
</feature>
<protein>
    <submittedName>
        <fullName evidence="2">Uncharacterized protein</fullName>
    </submittedName>
</protein>
<evidence type="ECO:0000313" key="2">
    <source>
        <dbReference type="EMBL" id="KAA8917032.1"/>
    </source>
</evidence>
<organism evidence="2 3">
    <name type="scientific">Trichomonascus ciferrii</name>
    <dbReference type="NCBI Taxonomy" id="44093"/>
    <lineage>
        <taxon>Eukaryota</taxon>
        <taxon>Fungi</taxon>
        <taxon>Dikarya</taxon>
        <taxon>Ascomycota</taxon>
        <taxon>Saccharomycotina</taxon>
        <taxon>Dipodascomycetes</taxon>
        <taxon>Dipodascales</taxon>
        <taxon>Trichomonascaceae</taxon>
        <taxon>Trichomonascus</taxon>
        <taxon>Trichomonascus ciferrii complex</taxon>
    </lineage>
</organism>
<name>A0A642VA75_9ASCO</name>
<gene>
    <name evidence="2" type="ORF">TRICI_000818</name>
</gene>
<dbReference type="AlphaFoldDB" id="A0A642VA75"/>
<feature type="compositionally biased region" description="Polar residues" evidence="1">
    <location>
        <begin position="39"/>
        <end position="53"/>
    </location>
</feature>
<proteinExistence type="predicted"/>
<dbReference type="Proteomes" id="UP000761534">
    <property type="component" value="Unassembled WGS sequence"/>
</dbReference>
<evidence type="ECO:0000313" key="3">
    <source>
        <dbReference type="Proteomes" id="UP000761534"/>
    </source>
</evidence>